<keyword evidence="3" id="KW-1185">Reference proteome</keyword>
<proteinExistence type="predicted"/>
<dbReference type="EMBL" id="JAGGKO010000007">
    <property type="protein sequence ID" value="MBP1955815.1"/>
    <property type="molecule type" value="Genomic_DNA"/>
</dbReference>
<accession>A0A830G4E4</accession>
<organism evidence="1 3">
    <name type="scientific">Halarchaeum rubridurum</name>
    <dbReference type="NCBI Taxonomy" id="489911"/>
    <lineage>
        <taxon>Archaea</taxon>
        <taxon>Methanobacteriati</taxon>
        <taxon>Methanobacteriota</taxon>
        <taxon>Stenosarchaea group</taxon>
        <taxon>Halobacteria</taxon>
        <taxon>Halobacteriales</taxon>
        <taxon>Halobacteriaceae</taxon>
    </lineage>
</organism>
<reference evidence="2" key="3">
    <citation type="submission" date="2021-03" db="EMBL/GenBank/DDBJ databases">
        <title>Genomic Encyclopedia of Type Strains, Phase IV (KMG-IV): sequencing the most valuable type-strain genomes for metagenomic binning, comparative biology and taxonomic classification.</title>
        <authorList>
            <person name="Goeker M."/>
        </authorList>
    </citation>
    <scope>NUCLEOTIDE SEQUENCE</scope>
    <source>
        <strain evidence="2">DSM 22443</strain>
    </source>
</reference>
<dbReference type="Proteomes" id="UP000614609">
    <property type="component" value="Unassembled WGS sequence"/>
</dbReference>
<dbReference type="EMBL" id="BMOO01000009">
    <property type="protein sequence ID" value="GGM75512.1"/>
    <property type="molecule type" value="Genomic_DNA"/>
</dbReference>
<dbReference type="Proteomes" id="UP000765891">
    <property type="component" value="Unassembled WGS sequence"/>
</dbReference>
<evidence type="ECO:0000313" key="3">
    <source>
        <dbReference type="Proteomes" id="UP000614609"/>
    </source>
</evidence>
<sequence length="48" mass="5379">MRPNIDISHTLAGRVKDYKEAADMDSLSEAYREVIEAGLEAVERPDES</sequence>
<reference evidence="1" key="2">
    <citation type="submission" date="2020-09" db="EMBL/GenBank/DDBJ databases">
        <authorList>
            <person name="Sun Q."/>
            <person name="Ohkuma M."/>
        </authorList>
    </citation>
    <scope>NUCLEOTIDE SEQUENCE</scope>
    <source>
        <strain evidence="1">JCM 16108</strain>
    </source>
</reference>
<reference evidence="1" key="1">
    <citation type="journal article" date="2014" name="Int. J. Syst. Evol. Microbiol.">
        <title>Complete genome sequence of Corynebacterium casei LMG S-19264T (=DSM 44701T), isolated from a smear-ripened cheese.</title>
        <authorList>
            <consortium name="US DOE Joint Genome Institute (JGI-PGF)"/>
            <person name="Walter F."/>
            <person name="Albersmeier A."/>
            <person name="Kalinowski J."/>
            <person name="Ruckert C."/>
        </authorList>
    </citation>
    <scope>NUCLEOTIDE SEQUENCE</scope>
    <source>
        <strain evidence="1">JCM 16108</strain>
    </source>
</reference>
<protein>
    <submittedName>
        <fullName evidence="1">Uncharacterized protein</fullName>
    </submittedName>
</protein>
<comment type="caution">
    <text evidence="1">The sequence shown here is derived from an EMBL/GenBank/DDBJ whole genome shotgun (WGS) entry which is preliminary data.</text>
</comment>
<name>A0A830G4E4_9EURY</name>
<gene>
    <name evidence="1" type="ORF">GCM10009017_26830</name>
    <name evidence="2" type="ORF">J2752_002746</name>
</gene>
<evidence type="ECO:0000313" key="2">
    <source>
        <dbReference type="EMBL" id="MBP1955815.1"/>
    </source>
</evidence>
<evidence type="ECO:0000313" key="1">
    <source>
        <dbReference type="EMBL" id="GGM75512.1"/>
    </source>
</evidence>
<dbReference type="AlphaFoldDB" id="A0A830G4E4"/>